<evidence type="ECO:0000256" key="4">
    <source>
        <dbReference type="ARBA" id="ARBA00023471"/>
    </source>
</evidence>
<evidence type="ECO:0000313" key="9">
    <source>
        <dbReference type="Proteomes" id="UP000632498"/>
    </source>
</evidence>
<dbReference type="GO" id="GO:0016829">
    <property type="term" value="F:lyase activity"/>
    <property type="evidence" value="ECO:0007669"/>
    <property type="project" value="UniProtKB-KW"/>
</dbReference>
<name>A0A917FEH3_9PROT</name>
<evidence type="ECO:0000256" key="1">
    <source>
        <dbReference type="ARBA" id="ARBA00023239"/>
    </source>
</evidence>
<dbReference type="InterPro" id="IPR050684">
    <property type="entry name" value="HTH-Siroheme_Decarb"/>
</dbReference>
<dbReference type="RefSeq" id="WP_229734365.1">
    <property type="nucleotide sequence ID" value="NZ_BMHV01000022.1"/>
</dbReference>
<dbReference type="Pfam" id="PF22451">
    <property type="entry name" value="NirdL-like_HTH"/>
    <property type="match status" value="1"/>
</dbReference>
<evidence type="ECO:0000256" key="5">
    <source>
        <dbReference type="ARBA" id="ARBA00048470"/>
    </source>
</evidence>
<dbReference type="AlphaFoldDB" id="A0A917FEH3"/>
<protein>
    <recommendedName>
        <fullName evidence="4">siroheme decarboxylase</fullName>
        <ecNumber evidence="4">4.1.1.111</ecNumber>
    </recommendedName>
</protein>
<dbReference type="PANTHER" id="PTHR43413">
    <property type="entry name" value="TRANSCRIPTIONAL REGULATOR, ASNC FAMILY"/>
    <property type="match status" value="1"/>
</dbReference>
<dbReference type="EMBL" id="BMHV01000022">
    <property type="protein sequence ID" value="GGF71705.1"/>
    <property type="molecule type" value="Genomic_DNA"/>
</dbReference>
<comment type="similarity">
    <text evidence="3">Belongs to the Ahb/Nir family.</text>
</comment>
<organism evidence="8 9">
    <name type="scientific">Terasakiella brassicae</name>
    <dbReference type="NCBI Taxonomy" id="1634917"/>
    <lineage>
        <taxon>Bacteria</taxon>
        <taxon>Pseudomonadati</taxon>
        <taxon>Pseudomonadota</taxon>
        <taxon>Alphaproteobacteria</taxon>
        <taxon>Rhodospirillales</taxon>
        <taxon>Terasakiellaceae</taxon>
        <taxon>Terasakiella</taxon>
    </lineage>
</organism>
<dbReference type="Pfam" id="PF17805">
    <property type="entry name" value="AsnC_trans_reg2"/>
    <property type="match status" value="1"/>
</dbReference>
<reference evidence="8" key="1">
    <citation type="journal article" date="2014" name="Int. J. Syst. Evol. Microbiol.">
        <title>Complete genome sequence of Corynebacterium casei LMG S-19264T (=DSM 44701T), isolated from a smear-ripened cheese.</title>
        <authorList>
            <consortium name="US DOE Joint Genome Institute (JGI-PGF)"/>
            <person name="Walter F."/>
            <person name="Albersmeier A."/>
            <person name="Kalinowski J."/>
            <person name="Ruckert C."/>
        </authorList>
    </citation>
    <scope>NUCLEOTIDE SEQUENCE</scope>
    <source>
        <strain evidence="8">CGMCC 1.15254</strain>
    </source>
</reference>
<evidence type="ECO:0000256" key="3">
    <source>
        <dbReference type="ARBA" id="ARBA00023457"/>
    </source>
</evidence>
<comment type="catalytic activity">
    <reaction evidence="5">
        <text>siroheme + 2 H(+) = 12,18-didecarboxysiroheme + 2 CO2</text>
        <dbReference type="Rhea" id="RHEA:19093"/>
        <dbReference type="ChEBI" id="CHEBI:15378"/>
        <dbReference type="ChEBI" id="CHEBI:16526"/>
        <dbReference type="ChEBI" id="CHEBI:60052"/>
        <dbReference type="ChEBI" id="CHEBI:140497"/>
        <dbReference type="EC" id="4.1.1.111"/>
    </reaction>
</comment>
<evidence type="ECO:0000259" key="6">
    <source>
        <dbReference type="Pfam" id="PF17805"/>
    </source>
</evidence>
<proteinExistence type="inferred from homology"/>
<feature type="domain" description="Siroheme decarboxylase AsnC-like ligand binding" evidence="6">
    <location>
        <begin position="64"/>
        <end position="151"/>
    </location>
</feature>
<evidence type="ECO:0000259" key="7">
    <source>
        <dbReference type="Pfam" id="PF22451"/>
    </source>
</evidence>
<comment type="pathway">
    <text evidence="2">Porphyrin-containing compound metabolism.</text>
</comment>
<evidence type="ECO:0000256" key="2">
    <source>
        <dbReference type="ARBA" id="ARBA00023444"/>
    </source>
</evidence>
<keyword evidence="1" id="KW-0456">Lyase</keyword>
<keyword evidence="9" id="KW-1185">Reference proteome</keyword>
<sequence length="172" mass="20143">MALLEQDYLILEALQGGLPLVAEPYKVIADQLGMKEAFVLERLNDLLNNGTLKRFGVIVRHHELGYRCNGMCVWEIPIERIDEIGHAFSQYDFVTLCYERNKRFPDWPYNLFCMIHAKDRAHVLQHVDQLVRENDLADVKRDILFSTRRFKQRGARYNDCRPAHVSLQRAAQ</sequence>
<accession>A0A917FEH3</accession>
<dbReference type="InterPro" id="IPR053953">
    <property type="entry name" value="NirdL-like_HTH"/>
</dbReference>
<reference evidence="8" key="2">
    <citation type="submission" date="2020-09" db="EMBL/GenBank/DDBJ databases">
        <authorList>
            <person name="Sun Q."/>
            <person name="Zhou Y."/>
        </authorList>
    </citation>
    <scope>NUCLEOTIDE SEQUENCE</scope>
    <source>
        <strain evidence="8">CGMCC 1.15254</strain>
    </source>
</reference>
<evidence type="ECO:0000313" key="8">
    <source>
        <dbReference type="EMBL" id="GGF71705.1"/>
    </source>
</evidence>
<dbReference type="Gene3D" id="3.30.70.3460">
    <property type="match status" value="1"/>
</dbReference>
<comment type="caution">
    <text evidence="8">The sequence shown here is derived from an EMBL/GenBank/DDBJ whole genome shotgun (WGS) entry which is preliminary data.</text>
</comment>
<dbReference type="EC" id="4.1.1.111" evidence="4"/>
<feature type="domain" description="Siroheme decarboxylase NirL-like HTH" evidence="7">
    <location>
        <begin position="10"/>
        <end position="51"/>
    </location>
</feature>
<gene>
    <name evidence="8" type="primary">nirL</name>
    <name evidence="8" type="ORF">GCM10011332_27090</name>
</gene>
<dbReference type="PANTHER" id="PTHR43413:SF1">
    <property type="entry name" value="SIROHEME DECARBOXYLASE NIRL SUBUNIT"/>
    <property type="match status" value="1"/>
</dbReference>
<dbReference type="Proteomes" id="UP000632498">
    <property type="component" value="Unassembled WGS sequence"/>
</dbReference>
<dbReference type="InterPro" id="IPR040523">
    <property type="entry name" value="AsnC_trans_reg2"/>
</dbReference>